<feature type="region of interest" description="Disordered" evidence="1">
    <location>
        <begin position="1"/>
        <end position="49"/>
    </location>
</feature>
<proteinExistence type="predicted"/>
<name>A0ABT3SFI2_9MYCO</name>
<sequence length="119" mass="12939">MLLDDPPAGPAVGPPARTRSIVTAGAPKPSSSRSPRNPGKHAAHPNDTAQARVFTESLQGEITDLEDLILVAQGRWTTRRDAGWGAARTPEPALRLREKLREVQRLRDALQIRFGTEDG</sequence>
<keyword evidence="3" id="KW-1185">Reference proteome</keyword>
<comment type="caution">
    <text evidence="2">The sequence shown here is derived from an EMBL/GenBank/DDBJ whole genome shotgun (WGS) entry which is preliminary data.</text>
</comment>
<organism evidence="2 3">
    <name type="scientific">Mycobacterium pinniadriaticum</name>
    <dbReference type="NCBI Taxonomy" id="2994102"/>
    <lineage>
        <taxon>Bacteria</taxon>
        <taxon>Bacillati</taxon>
        <taxon>Actinomycetota</taxon>
        <taxon>Actinomycetes</taxon>
        <taxon>Mycobacteriales</taxon>
        <taxon>Mycobacteriaceae</taxon>
        <taxon>Mycobacterium</taxon>
    </lineage>
</organism>
<gene>
    <name evidence="2" type="ORF">ORI27_14345</name>
</gene>
<feature type="compositionally biased region" description="Low complexity" evidence="1">
    <location>
        <begin position="24"/>
        <end position="37"/>
    </location>
</feature>
<evidence type="ECO:0000313" key="2">
    <source>
        <dbReference type="EMBL" id="MCX2937884.1"/>
    </source>
</evidence>
<evidence type="ECO:0000313" key="3">
    <source>
        <dbReference type="Proteomes" id="UP001300745"/>
    </source>
</evidence>
<evidence type="ECO:0000256" key="1">
    <source>
        <dbReference type="SAM" id="MobiDB-lite"/>
    </source>
</evidence>
<dbReference type="EMBL" id="JAPJDO010000010">
    <property type="protein sequence ID" value="MCX2937884.1"/>
    <property type="molecule type" value="Genomic_DNA"/>
</dbReference>
<reference evidence="2 3" key="1">
    <citation type="submission" date="2022-11" db="EMBL/GenBank/DDBJ databases">
        <title>Mycobacterium sp. nov.</title>
        <authorList>
            <person name="Papic B."/>
            <person name="Spicic S."/>
            <person name="Duvnjak S."/>
        </authorList>
    </citation>
    <scope>NUCLEOTIDE SEQUENCE [LARGE SCALE GENOMIC DNA]</scope>
    <source>
        <strain evidence="2 3">CVI_P4</strain>
    </source>
</reference>
<accession>A0ABT3SFI2</accession>
<protein>
    <submittedName>
        <fullName evidence="2">Uncharacterized protein</fullName>
    </submittedName>
</protein>
<dbReference type="Proteomes" id="UP001300745">
    <property type="component" value="Unassembled WGS sequence"/>
</dbReference>
<dbReference type="RefSeq" id="WP_265997546.1">
    <property type="nucleotide sequence ID" value="NZ_JAPJDN010000010.1"/>
</dbReference>